<dbReference type="InterPro" id="IPR029483">
    <property type="entry name" value="GH97_C"/>
</dbReference>
<feature type="signal peptide" evidence="3">
    <location>
        <begin position="1"/>
        <end position="22"/>
    </location>
</feature>
<dbReference type="Gene3D" id="2.60.40.1180">
    <property type="entry name" value="Golgi alpha-mannosidase II"/>
    <property type="match status" value="1"/>
</dbReference>
<evidence type="ECO:0000256" key="3">
    <source>
        <dbReference type="SAM" id="SignalP"/>
    </source>
</evidence>
<dbReference type="InterPro" id="IPR013785">
    <property type="entry name" value="Aldolase_TIM"/>
</dbReference>
<dbReference type="EMBL" id="SDHX01000002">
    <property type="protein sequence ID" value="RXK53809.1"/>
    <property type="molecule type" value="Genomic_DNA"/>
</dbReference>
<dbReference type="GO" id="GO:0016798">
    <property type="term" value="F:hydrolase activity, acting on glycosyl bonds"/>
    <property type="evidence" value="ECO:0007669"/>
    <property type="project" value="UniProtKB-KW"/>
</dbReference>
<evidence type="ECO:0000313" key="7">
    <source>
        <dbReference type="EMBL" id="RXK53809.1"/>
    </source>
</evidence>
<dbReference type="SUPFAM" id="SSF51445">
    <property type="entry name" value="(Trans)glycosidases"/>
    <property type="match status" value="1"/>
</dbReference>
<feature type="domain" description="Glycosyl-hydrolase 97 C-terminal oligomerisation" evidence="6">
    <location>
        <begin position="557"/>
        <end position="644"/>
    </location>
</feature>
<dbReference type="InterPro" id="IPR019563">
    <property type="entry name" value="GH97_catalytic"/>
</dbReference>
<dbReference type="Proteomes" id="UP000290218">
    <property type="component" value="Unassembled WGS sequence"/>
</dbReference>
<dbReference type="InterPro" id="IPR013780">
    <property type="entry name" value="Glyco_hydro_b"/>
</dbReference>
<dbReference type="PANTHER" id="PTHR35803">
    <property type="entry name" value="GLUCAN 1,4-ALPHA-GLUCOSIDASE SUSB-RELATED"/>
    <property type="match status" value="1"/>
</dbReference>
<keyword evidence="3" id="KW-0732">Signal</keyword>
<dbReference type="Pfam" id="PF14509">
    <property type="entry name" value="GH97_C"/>
    <property type="match status" value="1"/>
</dbReference>
<dbReference type="InterPro" id="IPR017853">
    <property type="entry name" value="GH"/>
</dbReference>
<dbReference type="Gene3D" id="3.20.20.70">
    <property type="entry name" value="Aldolase class I"/>
    <property type="match status" value="1"/>
</dbReference>
<comment type="caution">
    <text evidence="7">The sequence shown here is derived from an EMBL/GenBank/DDBJ whole genome shotgun (WGS) entry which is preliminary data.</text>
</comment>
<reference evidence="7 8" key="1">
    <citation type="submission" date="2019-01" db="EMBL/GenBank/DDBJ databases">
        <title>Lacunisphaera sp. strain TWA-58.</title>
        <authorList>
            <person name="Chen W.-M."/>
        </authorList>
    </citation>
    <scope>NUCLEOTIDE SEQUENCE [LARGE SCALE GENOMIC DNA]</scope>
    <source>
        <strain evidence="7 8">TWA-58</strain>
    </source>
</reference>
<organism evidence="7 8">
    <name type="scientific">Oleiharenicola lentus</name>
    <dbReference type="NCBI Taxonomy" id="2508720"/>
    <lineage>
        <taxon>Bacteria</taxon>
        <taxon>Pseudomonadati</taxon>
        <taxon>Verrucomicrobiota</taxon>
        <taxon>Opitutia</taxon>
        <taxon>Opitutales</taxon>
        <taxon>Opitutaceae</taxon>
        <taxon>Oleiharenicola</taxon>
    </lineage>
</organism>
<dbReference type="OrthoDB" id="57532at2"/>
<dbReference type="AlphaFoldDB" id="A0A4Q1C657"/>
<dbReference type="RefSeq" id="WP_129049841.1">
    <property type="nucleotide sequence ID" value="NZ_SDHX01000002.1"/>
</dbReference>
<accession>A0A4Q1C657</accession>
<evidence type="ECO:0000256" key="2">
    <source>
        <dbReference type="ARBA" id="ARBA00023295"/>
    </source>
</evidence>
<dbReference type="GO" id="GO:0030246">
    <property type="term" value="F:carbohydrate binding"/>
    <property type="evidence" value="ECO:0007669"/>
    <property type="project" value="InterPro"/>
</dbReference>
<keyword evidence="2" id="KW-0326">Glycosidase</keyword>
<dbReference type="PANTHER" id="PTHR35803:SF2">
    <property type="entry name" value="RETAINING ALPHA-GALACTOSIDASE"/>
    <property type="match status" value="1"/>
</dbReference>
<keyword evidence="1 7" id="KW-0378">Hydrolase</keyword>
<dbReference type="Pfam" id="PF14508">
    <property type="entry name" value="GH97_N"/>
    <property type="match status" value="1"/>
</dbReference>
<evidence type="ECO:0000256" key="1">
    <source>
        <dbReference type="ARBA" id="ARBA00022801"/>
    </source>
</evidence>
<dbReference type="Pfam" id="PF10566">
    <property type="entry name" value="Glyco_hydro_97"/>
    <property type="match status" value="1"/>
</dbReference>
<keyword evidence="8" id="KW-1185">Reference proteome</keyword>
<sequence>MKSLRLLLCLAGFLPLALALKAQEVRSPDGSLAVKLSLDGGALTYTVSHHGRTVLEPSPLGLETSLGSFASGLKAAGSSTAKLDERYTLPHGKVREVHYVANELTARFTNEKGDNLEVIFRVSDRDVAFAYRLSGKDRRRVTIQGEATGFNFPAAATAFATWQAKPGDGWMASKPSYEEGYQIDVPVGTRSPSGAGFTFPALFRIGADGWVLVSETGTSSHYAGTRLADPTPDGLYRIALPQPGENGGIGDASVSASLPLLTPWRTLTVGANLAPIVESTVATDVVAPLYAPSQSYVPGRSTWSWLVWQDPSMNEPDQRAFIDLAAAMGWEYILVDALWEGNLGRAKLAELVAYARSKKVDVLLWYNSNGAWNDAPQDPRNRMDTAPARQNEMAWLKSIGVKGLKVDFFGGDKQTTIKLYEDILTDGNAHGLMLVFHGATLPRGWERMYPNFMSSEAGMASEMLIFSQDFADREAQNSTVYPFTRNAVAPFDYGPLVLNRSFHKEAGKGNKRRTSDAFQLASTVLYQSPLQHFGLTPDNLREQPAFVIDFLKQVPAVWDETRYLAGYPGKDVALARRHGDRWFVAASNGEQKRKELALSLPFLAGRTLTLIHDAPEQKAATRQVTVGADGKLTLTLEVGGGAVLFE</sequence>
<feature type="chain" id="PRO_5020403517" evidence="3">
    <location>
        <begin position="23"/>
        <end position="646"/>
    </location>
</feature>
<protein>
    <submittedName>
        <fullName evidence="7">Glycoside hydrolase family 97 protein</fullName>
    </submittedName>
</protein>
<gene>
    <name evidence="7" type="ORF">ESB00_19190</name>
</gene>
<evidence type="ECO:0000313" key="8">
    <source>
        <dbReference type="Proteomes" id="UP000290218"/>
    </source>
</evidence>
<proteinExistence type="predicted"/>
<feature type="domain" description="Glycosyl-hydrolase 97 catalytic" evidence="4">
    <location>
        <begin position="308"/>
        <end position="457"/>
    </location>
</feature>
<dbReference type="InterPro" id="IPR014718">
    <property type="entry name" value="GH-type_carb-bd"/>
</dbReference>
<dbReference type="Gene3D" id="2.70.98.10">
    <property type="match status" value="1"/>
</dbReference>
<evidence type="ECO:0000259" key="5">
    <source>
        <dbReference type="Pfam" id="PF14508"/>
    </source>
</evidence>
<evidence type="ECO:0000259" key="6">
    <source>
        <dbReference type="Pfam" id="PF14509"/>
    </source>
</evidence>
<feature type="domain" description="Glycosyl-hydrolase 97 N-terminal" evidence="5">
    <location>
        <begin position="25"/>
        <end position="288"/>
    </location>
</feature>
<evidence type="ECO:0000259" key="4">
    <source>
        <dbReference type="Pfam" id="PF10566"/>
    </source>
</evidence>
<name>A0A4Q1C657_9BACT</name>
<dbReference type="InterPro" id="IPR029486">
    <property type="entry name" value="GH97_N"/>
</dbReference>
<dbReference type="InterPro" id="IPR052720">
    <property type="entry name" value="Glycosyl_hydrolase_97"/>
</dbReference>